<reference evidence="2 8" key="2">
    <citation type="submission" date="2016-01" db="EMBL/GenBank/DDBJ databases">
        <title>The genomic content and context of auxiliary metabolic genes in marine cyanophages.</title>
        <authorList>
            <person name="Marston M.F."/>
            <person name="Martiny J.B.H."/>
            <person name="Crummett L.T."/>
        </authorList>
    </citation>
    <scope>NUCLEOTIDE SEQUENCE [LARGE SCALE GENOMIC DNA]</scope>
    <source>
        <strain evidence="2">W2_07_0710</strain>
    </source>
</reference>
<dbReference type="EMBL" id="KX349295">
    <property type="protein sequence ID" value="AOO12567.1"/>
    <property type="molecule type" value="Genomic_DNA"/>
</dbReference>
<dbReference type="EMBL" id="KU594607">
    <property type="protein sequence ID" value="AMO43394.1"/>
    <property type="molecule type" value="Genomic_DNA"/>
</dbReference>
<organism evidence="2 8">
    <name type="scientific">Cyanophage S-RIM44</name>
    <dbReference type="NCBI Taxonomy" id="1278485"/>
    <lineage>
        <taxon>Viruses</taxon>
        <taxon>Duplodnaviria</taxon>
        <taxon>Heunggongvirae</taxon>
        <taxon>Uroviricota</taxon>
        <taxon>Caudoviricetes</taxon>
        <taxon>Pantevenvirales</taxon>
        <taxon>Kyanoviridae</taxon>
        <taxon>Vellamovirus</taxon>
        <taxon>Vellamovirus rhodeisland44</taxon>
    </lineage>
</organism>
<name>A0A127KMU0_9CAUD</name>
<evidence type="ECO:0000313" key="7">
    <source>
        <dbReference type="Proteomes" id="UP000225402"/>
    </source>
</evidence>
<dbReference type="EMBL" id="KX349292">
    <property type="protein sequence ID" value="AOO11866.1"/>
    <property type="molecule type" value="Genomic_DNA"/>
</dbReference>
<evidence type="ECO:0000313" key="5">
    <source>
        <dbReference type="EMBL" id="AOO13033.1"/>
    </source>
</evidence>
<dbReference type="EMBL" id="KX349297">
    <property type="protein sequence ID" value="AOO13033.1"/>
    <property type="molecule type" value="Genomic_DNA"/>
</dbReference>
<accession>A0A127KMU0</accession>
<protein>
    <submittedName>
        <fullName evidence="2">Uncharacterized protein</fullName>
    </submittedName>
</protein>
<dbReference type="Proteomes" id="UP000225786">
    <property type="component" value="Segment"/>
</dbReference>
<evidence type="ECO:0000313" key="8">
    <source>
        <dbReference type="Proteomes" id="UP000225786"/>
    </source>
</evidence>
<dbReference type="Proteomes" id="UP000225478">
    <property type="component" value="Segment"/>
</dbReference>
<gene>
    <name evidence="3" type="ORF">Np050604_150</name>
    <name evidence="4" type="ORF">Sn080709_150</name>
    <name evidence="5" type="ORF">W2100709_151</name>
    <name evidence="2" type="ORF">W270710_150</name>
</gene>
<evidence type="ECO:0000256" key="1">
    <source>
        <dbReference type="SAM" id="MobiDB-lite"/>
    </source>
</evidence>
<dbReference type="Proteomes" id="UP000222561">
    <property type="component" value="Segment"/>
</dbReference>
<dbReference type="Gene3D" id="2.30.30.100">
    <property type="match status" value="1"/>
</dbReference>
<proteinExistence type="predicted"/>
<evidence type="ECO:0000313" key="4">
    <source>
        <dbReference type="EMBL" id="AOO12567.1"/>
    </source>
</evidence>
<evidence type="ECO:0000313" key="2">
    <source>
        <dbReference type="EMBL" id="AMO43394.1"/>
    </source>
</evidence>
<feature type="region of interest" description="Disordered" evidence="1">
    <location>
        <begin position="130"/>
        <end position="168"/>
    </location>
</feature>
<sequence length="168" mass="18332">MADQIIVFKNGERVITDLQEVFEGEEESRRGICLQMSNPYILELVSSNDPSGGDADLQVKFSKWNPYSIDYKFRVPYDTVLAIGEPDTGLAQAYRNKIASLVATQGNEDIPQWEEGKPNPNTEAQLADINLATSGAVTDPTAGVNASPEKHPIATPFVTEESAETSEV</sequence>
<reference evidence="6 7" key="1">
    <citation type="journal article" date="2016" name="Environ. Microbiol.">
        <title>Genomic diversification of marine cyanophages into stable ecotypes.</title>
        <authorList>
            <person name="Marston M.F."/>
            <person name="Martiny J.B."/>
        </authorList>
    </citation>
    <scope>NUCLEOTIDE SEQUENCE [LARGE SCALE GENOMIC DNA]</scope>
    <source>
        <strain evidence="3">Np_05_0604</strain>
        <strain evidence="4">Sn_08_0709</strain>
        <strain evidence="5">W2_10_0709</strain>
    </source>
</reference>
<evidence type="ECO:0000313" key="3">
    <source>
        <dbReference type="EMBL" id="AOO11866.1"/>
    </source>
</evidence>
<dbReference type="Proteomes" id="UP000225402">
    <property type="component" value="Segment"/>
</dbReference>
<evidence type="ECO:0000313" key="6">
    <source>
        <dbReference type="Proteomes" id="UP000222561"/>
    </source>
</evidence>